<dbReference type="GO" id="GO:0005524">
    <property type="term" value="F:ATP binding"/>
    <property type="evidence" value="ECO:0007669"/>
    <property type="project" value="UniProtKB-KW"/>
</dbReference>
<keyword evidence="1" id="KW-0436">Ligase</keyword>
<keyword evidence="3" id="KW-0067">ATP-binding</keyword>
<dbReference type="PANTHER" id="PTHR43024:SF1">
    <property type="entry name" value="UDP-N-ACETYLMURAMOYL-TRIPEPTIDE--D-ALANYL-D-ALANINE LIGASE"/>
    <property type="match status" value="1"/>
</dbReference>
<dbReference type="InterPro" id="IPR013221">
    <property type="entry name" value="Mur_ligase_cen"/>
</dbReference>
<dbReference type="SUPFAM" id="SSF53623">
    <property type="entry name" value="MurD-like peptide ligases, catalytic domain"/>
    <property type="match status" value="1"/>
</dbReference>
<keyword evidence="7" id="KW-1185">Reference proteome</keyword>
<dbReference type="RefSeq" id="WP_106927371.1">
    <property type="nucleotide sequence ID" value="NZ_CABMMU010000009.1"/>
</dbReference>
<evidence type="ECO:0000313" key="6">
    <source>
        <dbReference type="EMBL" id="PSR46249.1"/>
    </source>
</evidence>
<dbReference type="GO" id="GO:0016881">
    <property type="term" value="F:acid-amino acid ligase activity"/>
    <property type="evidence" value="ECO:0007669"/>
    <property type="project" value="InterPro"/>
</dbReference>
<dbReference type="Gene3D" id="3.90.190.20">
    <property type="entry name" value="Mur ligase, C-terminal domain"/>
    <property type="match status" value="1"/>
</dbReference>
<evidence type="ECO:0000259" key="4">
    <source>
        <dbReference type="Pfam" id="PF02875"/>
    </source>
</evidence>
<dbReference type="Pfam" id="PF08245">
    <property type="entry name" value="Mur_ligase_M"/>
    <property type="match status" value="1"/>
</dbReference>
<evidence type="ECO:0008006" key="8">
    <source>
        <dbReference type="Google" id="ProtNLM"/>
    </source>
</evidence>
<dbReference type="InterPro" id="IPR004101">
    <property type="entry name" value="Mur_ligase_C"/>
</dbReference>
<evidence type="ECO:0000313" key="7">
    <source>
        <dbReference type="Proteomes" id="UP000240892"/>
    </source>
</evidence>
<dbReference type="EMBL" id="PYHO01000009">
    <property type="protein sequence ID" value="PSR46249.1"/>
    <property type="molecule type" value="Genomic_DNA"/>
</dbReference>
<evidence type="ECO:0000256" key="2">
    <source>
        <dbReference type="ARBA" id="ARBA00022741"/>
    </source>
</evidence>
<dbReference type="InterPro" id="IPR051046">
    <property type="entry name" value="MurCDEF_CellWall_CoF430Synth"/>
</dbReference>
<feature type="domain" description="Mur ligase central" evidence="5">
    <location>
        <begin position="123"/>
        <end position="307"/>
    </location>
</feature>
<feature type="domain" description="Mur ligase C-terminal" evidence="4">
    <location>
        <begin position="340"/>
        <end position="454"/>
    </location>
</feature>
<proteinExistence type="predicted"/>
<dbReference type="Proteomes" id="UP000240892">
    <property type="component" value="Unassembled WGS sequence"/>
</dbReference>
<dbReference type="Pfam" id="PF02875">
    <property type="entry name" value="Mur_ligase_C"/>
    <property type="match status" value="1"/>
</dbReference>
<evidence type="ECO:0000256" key="3">
    <source>
        <dbReference type="ARBA" id="ARBA00022840"/>
    </source>
</evidence>
<keyword evidence="2" id="KW-0547">Nucleotide-binding</keyword>
<accession>A0A2T2Y125</accession>
<dbReference type="InterPro" id="IPR036565">
    <property type="entry name" value="Mur-like_cat_sf"/>
</dbReference>
<organism evidence="6 7">
    <name type="scientific">Kluyvera genomosp. 2</name>
    <dbReference type="NCBI Taxonomy" id="2774054"/>
    <lineage>
        <taxon>Bacteria</taxon>
        <taxon>Pseudomonadati</taxon>
        <taxon>Pseudomonadota</taxon>
        <taxon>Gammaproteobacteria</taxon>
        <taxon>Enterobacterales</taxon>
        <taxon>Enterobacteriaceae</taxon>
        <taxon>Kluyvera</taxon>
    </lineage>
</organism>
<dbReference type="InterPro" id="IPR036615">
    <property type="entry name" value="Mur_ligase_C_dom_sf"/>
</dbReference>
<gene>
    <name evidence="6" type="ORF">C8256_12915</name>
</gene>
<comment type="caution">
    <text evidence="6">The sequence shown here is derived from an EMBL/GenBank/DDBJ whole genome shotgun (WGS) entry which is preliminary data.</text>
</comment>
<protein>
    <recommendedName>
        <fullName evidence="8">UDP-N-acetylmuramoyl-tripeptide--D-alanyl-D-alanine ligase</fullName>
    </recommendedName>
</protein>
<dbReference type="PANTHER" id="PTHR43024">
    <property type="entry name" value="UDP-N-ACETYLMURAMOYL-TRIPEPTIDE--D-ALANYL-D-ALANINE LIGASE"/>
    <property type="match status" value="1"/>
</dbReference>
<name>A0A2T2Y125_9ENTR</name>
<reference evidence="6 7" key="1">
    <citation type="submission" date="2018-03" db="EMBL/GenBank/DDBJ databases">
        <title>First report of an OXA-48+CTX-M-M-producing Kluyvera ascorbata clone recovered from patients admitted in a University Hospital in Madrid, Spain.</title>
        <authorList>
            <person name="Hernandez-Garcia M."/>
            <person name="Leon-Sampedro R."/>
            <person name="Perez-Viso B."/>
            <person name="Morosini M.I."/>
            <person name="Lopez-Fresnena N."/>
            <person name="Coque T.M."/>
            <person name="Bonten M."/>
            <person name="Malhotra-Kumar S."/>
            <person name="Ruiz-Garbajosa P."/>
            <person name="Canton R."/>
        </authorList>
    </citation>
    <scope>NUCLEOTIDE SEQUENCE [LARGE SCALE GENOMIC DNA]</scope>
    <source>
        <strain evidence="6 7">KA2</strain>
    </source>
</reference>
<dbReference type="SUPFAM" id="SSF53244">
    <property type="entry name" value="MurD-like peptide ligases, peptide-binding domain"/>
    <property type="match status" value="1"/>
</dbReference>
<dbReference type="Gene3D" id="3.40.1190.10">
    <property type="entry name" value="Mur-like, catalytic domain"/>
    <property type="match status" value="1"/>
</dbReference>
<evidence type="ECO:0000256" key="1">
    <source>
        <dbReference type="ARBA" id="ARBA00022598"/>
    </source>
</evidence>
<dbReference type="AlphaFoldDB" id="A0A2T2Y125"/>
<evidence type="ECO:0000259" key="5">
    <source>
        <dbReference type="Pfam" id="PF08245"/>
    </source>
</evidence>
<sequence length="472" mass="51354">MGQINEKGILAASCWTRESFMDAAPGRWLNPPPEGWQASGISIFAPAMQPGNMVCVRPENETGGILAERLETLPYPPTALIVDDPQWPVDGTTPVYLVEDRNETLMRLGRYARDRMQGNVVGVTGSAGKTTCVAMLTAALAEWGPALGSQQNANLPRGIAWNIASMPWNTPQVVVEMAIGRMDLSARMVRPTVAVVTNIQAVHLRDNQSLHDIARTKAMIFLGMKPGDIAVLNRDMQEWDCIYAAAVKQGLRIVTYGQREGCDCRLLTHDPATNGVTAQIFGQPFSYALQAEGLHMALNSVAALAVVSALGYDPNAALTRLTRFQALPGRGEVNHLTVAAHPITVIDDAYNANPGSMMMAVSQLSDSVLPGRKVLVLGEMAELGDGYDQYYRALVAHIARSKIDTIYLIGQTYQDYAGAISGAQRCILLEGVDTFRTSYLRDIQDGDTVLFKGSHSANIWKLVNWLKLLASR</sequence>